<evidence type="ECO:0008006" key="3">
    <source>
        <dbReference type="Google" id="ProtNLM"/>
    </source>
</evidence>
<accession>A0A444ZQN5</accession>
<reference evidence="1 2" key="1">
    <citation type="submission" date="2019-01" db="EMBL/GenBank/DDBJ databases">
        <title>Sequencing of cultivated peanut Arachis hypogaea provides insights into genome evolution and oil improvement.</title>
        <authorList>
            <person name="Chen X."/>
        </authorList>
    </citation>
    <scope>NUCLEOTIDE SEQUENCE [LARGE SCALE GENOMIC DNA]</scope>
    <source>
        <strain evidence="2">cv. Fuhuasheng</strain>
        <tissue evidence="1">Leaves</tissue>
    </source>
</reference>
<keyword evidence="2" id="KW-1185">Reference proteome</keyword>
<organism evidence="1 2">
    <name type="scientific">Arachis hypogaea</name>
    <name type="common">Peanut</name>
    <dbReference type="NCBI Taxonomy" id="3818"/>
    <lineage>
        <taxon>Eukaryota</taxon>
        <taxon>Viridiplantae</taxon>
        <taxon>Streptophyta</taxon>
        <taxon>Embryophyta</taxon>
        <taxon>Tracheophyta</taxon>
        <taxon>Spermatophyta</taxon>
        <taxon>Magnoliopsida</taxon>
        <taxon>eudicotyledons</taxon>
        <taxon>Gunneridae</taxon>
        <taxon>Pentapetalae</taxon>
        <taxon>rosids</taxon>
        <taxon>fabids</taxon>
        <taxon>Fabales</taxon>
        <taxon>Fabaceae</taxon>
        <taxon>Papilionoideae</taxon>
        <taxon>50 kb inversion clade</taxon>
        <taxon>dalbergioids sensu lato</taxon>
        <taxon>Dalbergieae</taxon>
        <taxon>Pterocarpus clade</taxon>
        <taxon>Arachis</taxon>
    </lineage>
</organism>
<evidence type="ECO:0000313" key="2">
    <source>
        <dbReference type="Proteomes" id="UP000289738"/>
    </source>
</evidence>
<name>A0A444ZQN5_ARAHY</name>
<dbReference type="AlphaFoldDB" id="A0A444ZQN5"/>
<dbReference type="STRING" id="3818.A0A444ZQN5"/>
<dbReference type="Gene3D" id="3.60.10.10">
    <property type="entry name" value="Endonuclease/exonuclease/phosphatase"/>
    <property type="match status" value="1"/>
</dbReference>
<dbReference type="EMBL" id="SDMP01000014">
    <property type="protein sequence ID" value="RYR16468.1"/>
    <property type="molecule type" value="Genomic_DNA"/>
</dbReference>
<dbReference type="PANTHER" id="PTHR33710:SF77">
    <property type="entry name" value="DNASE I-LIKE SUPERFAMILY PROTEIN"/>
    <property type="match status" value="1"/>
</dbReference>
<gene>
    <name evidence="1" type="ORF">Ahy_B04g073496</name>
</gene>
<evidence type="ECO:0000313" key="1">
    <source>
        <dbReference type="EMBL" id="RYR16468.1"/>
    </source>
</evidence>
<protein>
    <recommendedName>
        <fullName evidence="3">Endonuclease/exonuclease/phosphatase domain-containing protein</fullName>
    </recommendedName>
</protein>
<dbReference type="InterPro" id="IPR036691">
    <property type="entry name" value="Endo/exonu/phosph_ase_sf"/>
</dbReference>
<dbReference type="PANTHER" id="PTHR33710">
    <property type="entry name" value="BNAC02G09200D PROTEIN"/>
    <property type="match status" value="1"/>
</dbReference>
<dbReference type="Proteomes" id="UP000289738">
    <property type="component" value="Chromosome B04"/>
</dbReference>
<sequence length="257" mass="29692">MEDVVAHSSSDEHGGVCPGSRMAWNCRGAGGKAFSTLIRDIKKEFNASFCILLETHISGQRGEAVWKKMGLMVILLRKQEVNLVMVHIKVKSGSLPYWLLTVIYGNPQRINRNYLWDDIRLIHNEINLPWCLIRDFNAMLHDHERHGGSNSNRRGACPDFQDCVSDCGLFDLGYSRWPFTWKRGNLVERLDCGQSNLDWQIIFPTAHIKHLPSLKLDHSPLCLHLANDRQENKQRRFFRFQAAWLSHLNFTHMVNSN</sequence>
<proteinExistence type="predicted"/>
<dbReference type="SUPFAM" id="SSF56219">
    <property type="entry name" value="DNase I-like"/>
    <property type="match status" value="1"/>
</dbReference>
<comment type="caution">
    <text evidence="1">The sequence shown here is derived from an EMBL/GenBank/DDBJ whole genome shotgun (WGS) entry which is preliminary data.</text>
</comment>